<evidence type="ECO:0000256" key="2">
    <source>
        <dbReference type="ARBA" id="ARBA00022723"/>
    </source>
</evidence>
<feature type="binding site" evidence="5">
    <location>
        <position position="239"/>
    </location>
    <ligand>
        <name>Zn(2+)</name>
        <dbReference type="ChEBI" id="CHEBI:29105"/>
    </ligand>
</feature>
<comment type="cofactor">
    <cofactor evidence="5">
        <name>Zn(2+)</name>
        <dbReference type="ChEBI" id="CHEBI:29105"/>
    </cofactor>
    <text evidence="5">Binds 1 zinc ion per subunit.</text>
</comment>
<feature type="domain" description="Amidohydrolase-related" evidence="7">
    <location>
        <begin position="80"/>
        <end position="432"/>
    </location>
</feature>
<dbReference type="InterPro" id="IPR023512">
    <property type="entry name" value="Deaminase_MtaD/DadD"/>
</dbReference>
<proteinExistence type="inferred from homology"/>
<evidence type="ECO:0000256" key="3">
    <source>
        <dbReference type="ARBA" id="ARBA00022801"/>
    </source>
</evidence>
<dbReference type="OrthoDB" id="9807210at2"/>
<keyword evidence="2 5" id="KW-0479">Metal-binding</keyword>
<dbReference type="EMBL" id="SRLE01000008">
    <property type="protein sequence ID" value="TGD73001.1"/>
    <property type="molecule type" value="Genomic_DNA"/>
</dbReference>
<evidence type="ECO:0000313" key="8">
    <source>
        <dbReference type="EMBL" id="TGD73001.1"/>
    </source>
</evidence>
<dbReference type="EC" id="3.5.4.28" evidence="5"/>
<comment type="catalytic activity">
    <reaction evidence="5">
        <text>S-methyl-5'-thioadenosine + H2O + H(+) = S-methyl-5'-thioinosine + NH4(+)</text>
        <dbReference type="Rhea" id="RHEA:25025"/>
        <dbReference type="ChEBI" id="CHEBI:15377"/>
        <dbReference type="ChEBI" id="CHEBI:15378"/>
        <dbReference type="ChEBI" id="CHEBI:17509"/>
        <dbReference type="ChEBI" id="CHEBI:28938"/>
        <dbReference type="ChEBI" id="CHEBI:48595"/>
        <dbReference type="EC" id="3.5.4.31"/>
    </reaction>
</comment>
<feature type="binding site" evidence="5">
    <location>
        <position position="89"/>
    </location>
    <ligand>
        <name>Zn(2+)</name>
        <dbReference type="ChEBI" id="CHEBI:29105"/>
    </ligand>
</feature>
<name>A0A4Z0M0D9_9GAMM</name>
<keyword evidence="4 5" id="KW-0862">Zinc</keyword>
<feature type="binding site" evidence="5">
    <location>
        <position position="212"/>
    </location>
    <ligand>
        <name>substrate</name>
    </ligand>
</feature>
<dbReference type="GO" id="GO:0090614">
    <property type="term" value="F:5'-methylthioadenosine deaminase activity"/>
    <property type="evidence" value="ECO:0007669"/>
    <property type="project" value="UniProtKB-UniRule"/>
</dbReference>
<comment type="catalytic activity">
    <reaction evidence="5">
        <text>S-adenosyl-L-homocysteine + H2O + H(+) = S-inosyl-L-homocysteine + NH4(+)</text>
        <dbReference type="Rhea" id="RHEA:20716"/>
        <dbReference type="ChEBI" id="CHEBI:15377"/>
        <dbReference type="ChEBI" id="CHEBI:15378"/>
        <dbReference type="ChEBI" id="CHEBI:28938"/>
        <dbReference type="ChEBI" id="CHEBI:57856"/>
        <dbReference type="ChEBI" id="CHEBI:57985"/>
        <dbReference type="EC" id="3.5.4.28"/>
    </reaction>
</comment>
<sequence length="468" mass="49730">MRFHRVLLLVLATCFGASARAADVDLIVYGDYLLSMVPGEAVLEDAAIAIRGDSIVAVGARTDIDAEYSAPRSIPGADRVILPGLVNGHTHTSMTLFRGMVDDLDLMTWLQQYVFPMEGRFVTPEFVRTGSELACWEMIRGGTTTFVDMYFYPDEIAGVVQRCGLRAVIGAPHIDYPSPGFEGWDDSFAAARDFVGRWQGKDPRITPAFAPHAPYTVSPEHLQDTVAAARKAGAPITMHLAEAPAESAYVSEHFQTTPIKHVKGLGMFETPLIGAHMIQLDAEDIALVAAGPAPVGAVHNPTSNMKLGAGISPVPAMLAAGINVGLGTDGAASNNDLDLWEEIRLAALLHKVASGDPTALPAPEALAMATRTGAAAIGLGEYIGQLKPGMQADLIQVDLGKTRHQPRYDIVSHLVYVLDSTDVQTTVVAGQVLMRDRQVQTIDEAALRKAVAKAADGIRAALAAPAEG</sequence>
<feature type="binding site" evidence="5">
    <location>
        <position position="91"/>
    </location>
    <ligand>
        <name>Zn(2+)</name>
        <dbReference type="ChEBI" id="CHEBI:29105"/>
    </ligand>
</feature>
<feature type="chain" id="PRO_5021332106" description="5-methylthioadenosine/S-adenosylhomocysteine deaminase" evidence="6">
    <location>
        <begin position="22"/>
        <end position="468"/>
    </location>
</feature>
<feature type="binding site" evidence="5">
    <location>
        <position position="329"/>
    </location>
    <ligand>
        <name>substrate</name>
    </ligand>
</feature>
<dbReference type="GO" id="GO:0050270">
    <property type="term" value="F:S-adenosylhomocysteine deaminase activity"/>
    <property type="evidence" value="ECO:0007669"/>
    <property type="project" value="UniProtKB-UniRule"/>
</dbReference>
<dbReference type="Gene3D" id="3.20.20.140">
    <property type="entry name" value="Metal-dependent hydrolases"/>
    <property type="match status" value="1"/>
</dbReference>
<comment type="caution">
    <text evidence="5">Lacks conserved residue(s) required for the propagation of feature annotation.</text>
</comment>
<feature type="binding site" evidence="5">
    <location>
        <position position="329"/>
    </location>
    <ligand>
        <name>Zn(2+)</name>
        <dbReference type="ChEBI" id="CHEBI:29105"/>
    </ligand>
</feature>
<dbReference type="InterPro" id="IPR032466">
    <property type="entry name" value="Metal_Hydrolase"/>
</dbReference>
<dbReference type="PANTHER" id="PTHR43794:SF11">
    <property type="entry name" value="AMIDOHYDROLASE-RELATED DOMAIN-CONTAINING PROTEIN"/>
    <property type="match status" value="1"/>
</dbReference>
<dbReference type="InterPro" id="IPR050287">
    <property type="entry name" value="MTA/SAH_deaminase"/>
</dbReference>
<dbReference type="RefSeq" id="WP_135444198.1">
    <property type="nucleotide sequence ID" value="NZ_SRLE01000008.1"/>
</dbReference>
<dbReference type="PANTHER" id="PTHR43794">
    <property type="entry name" value="AMINOHYDROLASE SSNA-RELATED"/>
    <property type="match status" value="1"/>
</dbReference>
<evidence type="ECO:0000259" key="7">
    <source>
        <dbReference type="Pfam" id="PF01979"/>
    </source>
</evidence>
<dbReference type="AlphaFoldDB" id="A0A4Z0M0D9"/>
<dbReference type="CDD" id="cd01298">
    <property type="entry name" value="ATZ_TRZ_like"/>
    <property type="match status" value="1"/>
</dbReference>
<feature type="binding site" evidence="5">
    <location>
        <position position="118"/>
    </location>
    <ligand>
        <name>substrate</name>
    </ligand>
</feature>
<dbReference type="Proteomes" id="UP000298050">
    <property type="component" value="Unassembled WGS sequence"/>
</dbReference>
<dbReference type="FunFam" id="3.20.20.140:FF:000014">
    <property type="entry name" value="5-methylthioadenosine/S-adenosylhomocysteine deaminase"/>
    <property type="match status" value="1"/>
</dbReference>
<comment type="function">
    <text evidence="5">Catalyzes the deamination of 5-methylthioadenosine and S-adenosyl-L-homocysteine into 5-methylthioinosine and S-inosyl-L-homocysteine, respectively. Is also able to deaminate adenosine.</text>
</comment>
<dbReference type="SUPFAM" id="SSF51338">
    <property type="entry name" value="Composite domain of metallo-dependent hydrolases"/>
    <property type="match status" value="1"/>
</dbReference>
<feature type="binding site" evidence="5">
    <location>
        <position position="242"/>
    </location>
    <ligand>
        <name>substrate</name>
    </ligand>
</feature>
<dbReference type="SUPFAM" id="SSF51556">
    <property type="entry name" value="Metallo-dependent hydrolases"/>
    <property type="match status" value="1"/>
</dbReference>
<evidence type="ECO:0000256" key="5">
    <source>
        <dbReference type="HAMAP-Rule" id="MF_01281"/>
    </source>
</evidence>
<evidence type="ECO:0000256" key="4">
    <source>
        <dbReference type="ARBA" id="ARBA00022833"/>
    </source>
</evidence>
<keyword evidence="9" id="KW-1185">Reference proteome</keyword>
<dbReference type="InterPro" id="IPR006680">
    <property type="entry name" value="Amidohydro-rel"/>
</dbReference>
<keyword evidence="6" id="KW-0732">Signal</keyword>
<dbReference type="Pfam" id="PF01979">
    <property type="entry name" value="Amidohydro_1"/>
    <property type="match status" value="1"/>
</dbReference>
<keyword evidence="3 5" id="KW-0378">Hydrolase</keyword>
<evidence type="ECO:0000256" key="6">
    <source>
        <dbReference type="SAM" id="SignalP"/>
    </source>
</evidence>
<dbReference type="GO" id="GO:0046872">
    <property type="term" value="F:metal ion binding"/>
    <property type="evidence" value="ECO:0007669"/>
    <property type="project" value="UniProtKB-KW"/>
</dbReference>
<dbReference type="EC" id="3.5.4.31" evidence="5"/>
<gene>
    <name evidence="5" type="primary">mtaD</name>
    <name evidence="8" type="ORF">E4634_11995</name>
</gene>
<organism evidence="8 9">
    <name type="scientific">Mangrovimicrobium sediminis</name>
    <dbReference type="NCBI Taxonomy" id="2562682"/>
    <lineage>
        <taxon>Bacteria</taxon>
        <taxon>Pseudomonadati</taxon>
        <taxon>Pseudomonadota</taxon>
        <taxon>Gammaproteobacteria</taxon>
        <taxon>Cellvibrionales</taxon>
        <taxon>Halieaceae</taxon>
        <taxon>Mangrovimicrobium</taxon>
    </lineage>
</organism>
<dbReference type="HAMAP" id="MF_01281">
    <property type="entry name" value="MTA_SAH_deamin"/>
    <property type="match status" value="1"/>
</dbReference>
<reference evidence="8 9" key="1">
    <citation type="submission" date="2019-04" db="EMBL/GenBank/DDBJ databases">
        <title>Taxonomy of novel Haliea sp. from mangrove soil of West Coast of India.</title>
        <authorList>
            <person name="Verma A."/>
            <person name="Kumar P."/>
            <person name="Krishnamurthi S."/>
        </authorList>
    </citation>
    <scope>NUCLEOTIDE SEQUENCE [LARGE SCALE GENOMIC DNA]</scope>
    <source>
        <strain evidence="8 9">SAOS-164</strain>
    </source>
</reference>
<evidence type="ECO:0000313" key="9">
    <source>
        <dbReference type="Proteomes" id="UP000298050"/>
    </source>
</evidence>
<dbReference type="InterPro" id="IPR011059">
    <property type="entry name" value="Metal-dep_hydrolase_composite"/>
</dbReference>
<comment type="similarity">
    <text evidence="5">Belongs to the metallo-dependent hydrolases superfamily. MTA/SAH deaminase family.</text>
</comment>
<comment type="similarity">
    <text evidence="1">Belongs to the metallo-dependent hydrolases superfamily. ATZ/TRZ family.</text>
</comment>
<dbReference type="Gene3D" id="2.30.40.10">
    <property type="entry name" value="Urease, subunit C, domain 1"/>
    <property type="match status" value="1"/>
</dbReference>
<protein>
    <recommendedName>
        <fullName evidence="5">5-methylthioadenosine/S-adenosylhomocysteine deaminase</fullName>
        <shortName evidence="5">MTA/SAH deaminase</shortName>
        <ecNumber evidence="5">3.5.4.28</ecNumber>
        <ecNumber evidence="5">3.5.4.31</ecNumber>
    </recommendedName>
</protein>
<accession>A0A4Z0M0D9</accession>
<evidence type="ECO:0000256" key="1">
    <source>
        <dbReference type="ARBA" id="ARBA00006745"/>
    </source>
</evidence>
<feature type="signal peptide" evidence="6">
    <location>
        <begin position="1"/>
        <end position="21"/>
    </location>
</feature>
<comment type="caution">
    <text evidence="8">The sequence shown here is derived from an EMBL/GenBank/DDBJ whole genome shotgun (WGS) entry which is preliminary data.</text>
</comment>